<keyword evidence="3" id="KW-1185">Reference proteome</keyword>
<evidence type="ECO:0000313" key="3">
    <source>
        <dbReference type="Proteomes" id="UP000178485"/>
    </source>
</evidence>
<proteinExistence type="predicted"/>
<keyword evidence="2" id="KW-0808">Transferase</keyword>
<dbReference type="RefSeq" id="WP_071137678.1">
    <property type="nucleotide sequence ID" value="NZ_DUQN01000074.1"/>
</dbReference>
<reference evidence="2 3" key="1">
    <citation type="submission" date="2016-08" db="EMBL/GenBank/DDBJ databases">
        <authorList>
            <person name="Seilhamer J.J."/>
        </authorList>
    </citation>
    <scope>NUCLEOTIDE SEQUENCE [LARGE SCALE GENOMIC DNA]</scope>
    <source>
        <strain evidence="2">ING2-E5A</strain>
    </source>
</reference>
<dbReference type="KEGG" id="pmuc:ING2E5A_2586"/>
<dbReference type="InterPro" id="IPR002123">
    <property type="entry name" value="Plipid/glycerol_acylTrfase"/>
</dbReference>
<gene>
    <name evidence="2" type="ORF">ING2E5A_2586</name>
</gene>
<sequence length="290" mass="33404">MSEKTDFKLDIDAVLREKAKKQYKKIPKFFINYLKRTIRQEELNAIIERNRDKQGVDFMRALVDKEFKVKLKIHGEENIPASGKGRYIFASNHPLGGLDGICLSAYLGERYNGKIKYLVNDVLLNIRNLESIFVPVNKYGSQAKMSAAVINEAYASGNQIITFPAGLCSRKQKGEIRDLQWMKNFVVKAVEYQRDIIPIHFGARNSNFFYNFANIRKALGIKFNIELIYLPGEMFKNKGETFHITFGKPIPWQSLDKSKSPAQWAEEIKTVVYNLPKQRTSKYGKNHRPG</sequence>
<dbReference type="GO" id="GO:0016746">
    <property type="term" value="F:acyltransferase activity"/>
    <property type="evidence" value="ECO:0007669"/>
    <property type="project" value="UniProtKB-KW"/>
</dbReference>
<dbReference type="STRING" id="1642646.ING2E5A_2586"/>
<dbReference type="InterPro" id="IPR045746">
    <property type="entry name" value="ACT14924-like_Acyltransf_dom"/>
</dbReference>
<dbReference type="AlphaFoldDB" id="A0A1G4GA26"/>
<dbReference type="Proteomes" id="UP000178485">
    <property type="component" value="Chromosome i"/>
</dbReference>
<dbReference type="SUPFAM" id="SSF69593">
    <property type="entry name" value="Glycerol-3-phosphate (1)-acyltransferase"/>
    <property type="match status" value="1"/>
</dbReference>
<protein>
    <submittedName>
        <fullName evidence="2">Acyltransferases</fullName>
    </submittedName>
</protein>
<dbReference type="Pfam" id="PF19576">
    <property type="entry name" value="Acyltransf_2"/>
    <property type="match status" value="1"/>
</dbReference>
<organism evidence="2 3">
    <name type="scientific">Petrimonas mucosa</name>
    <dbReference type="NCBI Taxonomy" id="1642646"/>
    <lineage>
        <taxon>Bacteria</taxon>
        <taxon>Pseudomonadati</taxon>
        <taxon>Bacteroidota</taxon>
        <taxon>Bacteroidia</taxon>
        <taxon>Bacteroidales</taxon>
        <taxon>Dysgonomonadaceae</taxon>
        <taxon>Petrimonas</taxon>
    </lineage>
</organism>
<evidence type="ECO:0000313" key="2">
    <source>
        <dbReference type="EMBL" id="SCM59382.1"/>
    </source>
</evidence>
<name>A0A1G4GA26_9BACT</name>
<feature type="domain" description="Phospholipid/glycerol acyltransferase" evidence="1">
    <location>
        <begin position="87"/>
        <end position="204"/>
    </location>
</feature>
<evidence type="ECO:0000259" key="1">
    <source>
        <dbReference type="SMART" id="SM00563"/>
    </source>
</evidence>
<keyword evidence="2" id="KW-0012">Acyltransferase</keyword>
<accession>A0A1G4GA26</accession>
<dbReference type="EMBL" id="LT608328">
    <property type="protein sequence ID" value="SCM59382.1"/>
    <property type="molecule type" value="Genomic_DNA"/>
</dbReference>
<dbReference type="SMART" id="SM00563">
    <property type="entry name" value="PlsC"/>
    <property type="match status" value="1"/>
</dbReference>